<keyword evidence="1" id="KW-0472">Membrane</keyword>
<accession>A0ABY6HM32</accession>
<dbReference type="Proteomes" id="UP001208689">
    <property type="component" value="Chromosome"/>
</dbReference>
<evidence type="ECO:0000259" key="2">
    <source>
        <dbReference type="Pfam" id="PF02517"/>
    </source>
</evidence>
<feature type="domain" description="CAAX prenyl protease 2/Lysostaphin resistance protein A-like" evidence="2">
    <location>
        <begin position="190"/>
        <end position="297"/>
    </location>
</feature>
<dbReference type="EMBL" id="CP104013">
    <property type="protein sequence ID" value="UYP43947.1"/>
    <property type="molecule type" value="Genomic_DNA"/>
</dbReference>
<feature type="transmembrane region" description="Helical" evidence="1">
    <location>
        <begin position="192"/>
        <end position="211"/>
    </location>
</feature>
<feature type="transmembrane region" description="Helical" evidence="1">
    <location>
        <begin position="232"/>
        <end position="251"/>
    </location>
</feature>
<feature type="transmembrane region" description="Helical" evidence="1">
    <location>
        <begin position="168"/>
        <end position="186"/>
    </location>
</feature>
<feature type="transmembrane region" description="Helical" evidence="1">
    <location>
        <begin position="263"/>
        <end position="281"/>
    </location>
</feature>
<proteinExistence type="predicted"/>
<sequence>MEDQTHIESNQLTSKDEQSFFKKILSIIEVLLVRFGIYSIVAHFILQYFFEGNYFQKWYIPYIIGFLWYLIPLLIITSFRRSFVSYGLNFANFRNQIDFSLNMILIMLIPSSIFLLITFLNIEHDSWLGSAILSLTFIMSIFIFLYSQKNNITKQSEIISNRKHISNILTLILIYGCPIFIGFFLGKLSWNLVSIVMWQLLFSGFGEEFFFRGYILGRLNQSFGKPYKISGISFGPGLIINALIFSLTHILNPTNYWLNHWEFIWSWGLYTFFGGILFSLMREKAKSIIPGGFSHGIDGVGEGFHSIFFA</sequence>
<keyword evidence="4" id="KW-1185">Reference proteome</keyword>
<dbReference type="InterPro" id="IPR003675">
    <property type="entry name" value="Rce1/LyrA-like_dom"/>
</dbReference>
<keyword evidence="1" id="KW-1133">Transmembrane helix</keyword>
<protein>
    <recommendedName>
        <fullName evidence="2">CAAX prenyl protease 2/Lysostaphin resistance protein A-like domain-containing protein</fullName>
    </recommendedName>
</protein>
<reference evidence="3" key="1">
    <citation type="submission" date="2022-09" db="EMBL/GenBank/DDBJ databases">
        <title>Actin cytoskeleton and complex cell architecture in an #Asgard archaeon.</title>
        <authorList>
            <person name="Ponce Toledo R.I."/>
            <person name="Schleper C."/>
            <person name="Rodrigues Oliveira T."/>
            <person name="Wollweber F."/>
            <person name="Xu J."/>
            <person name="Rittmann S."/>
            <person name="Klingl A."/>
            <person name="Pilhofer M."/>
        </authorList>
    </citation>
    <scope>NUCLEOTIDE SEQUENCE</scope>
    <source>
        <strain evidence="3">B-35</strain>
    </source>
</reference>
<feature type="transmembrane region" description="Helical" evidence="1">
    <location>
        <begin position="24"/>
        <end position="46"/>
    </location>
</feature>
<organism evidence="3 4">
    <name type="scientific">Candidatus Lokiarchaeum ossiferum</name>
    <dbReference type="NCBI Taxonomy" id="2951803"/>
    <lineage>
        <taxon>Archaea</taxon>
        <taxon>Promethearchaeati</taxon>
        <taxon>Promethearchaeota</taxon>
        <taxon>Promethearchaeia</taxon>
        <taxon>Promethearchaeales</taxon>
        <taxon>Promethearchaeaceae</taxon>
        <taxon>Candidatus Lokiarchaeum</taxon>
    </lineage>
</organism>
<evidence type="ECO:0000256" key="1">
    <source>
        <dbReference type="SAM" id="Phobius"/>
    </source>
</evidence>
<name>A0ABY6HM32_9ARCH</name>
<feature type="transmembrane region" description="Helical" evidence="1">
    <location>
        <begin position="58"/>
        <end position="79"/>
    </location>
</feature>
<keyword evidence="1" id="KW-0812">Transmembrane</keyword>
<feature type="transmembrane region" description="Helical" evidence="1">
    <location>
        <begin position="99"/>
        <end position="120"/>
    </location>
</feature>
<feature type="transmembrane region" description="Helical" evidence="1">
    <location>
        <begin position="126"/>
        <end position="147"/>
    </location>
</feature>
<gene>
    <name evidence="3" type="ORF">NEF87_000232</name>
</gene>
<dbReference type="Pfam" id="PF02517">
    <property type="entry name" value="Rce1-like"/>
    <property type="match status" value="1"/>
</dbReference>
<evidence type="ECO:0000313" key="4">
    <source>
        <dbReference type="Proteomes" id="UP001208689"/>
    </source>
</evidence>
<evidence type="ECO:0000313" key="3">
    <source>
        <dbReference type="EMBL" id="UYP43947.1"/>
    </source>
</evidence>